<evidence type="ECO:0000259" key="2">
    <source>
        <dbReference type="Pfam" id="PF01593"/>
    </source>
</evidence>
<organism evidence="3 4">
    <name type="scientific">Sorangium cellulosum</name>
    <name type="common">Polyangium cellulosum</name>
    <dbReference type="NCBI Taxonomy" id="56"/>
    <lineage>
        <taxon>Bacteria</taxon>
        <taxon>Pseudomonadati</taxon>
        <taxon>Myxococcota</taxon>
        <taxon>Polyangia</taxon>
        <taxon>Polyangiales</taxon>
        <taxon>Polyangiaceae</taxon>
        <taxon>Sorangium</taxon>
    </lineage>
</organism>
<reference evidence="3 4" key="1">
    <citation type="submission" date="2014-02" db="EMBL/GenBank/DDBJ databases">
        <title>The small core and large imbalanced accessory genome model reveals a collaborative survival strategy of Sorangium cellulosum strains in nature.</title>
        <authorList>
            <person name="Han K."/>
            <person name="Peng R."/>
            <person name="Blom J."/>
            <person name="Li Y.-Z."/>
        </authorList>
    </citation>
    <scope>NUCLEOTIDE SEQUENCE [LARGE SCALE GENOMIC DNA]</scope>
    <source>
        <strain evidence="3 4">So0157-18</strain>
    </source>
</reference>
<dbReference type="InterPro" id="IPR050703">
    <property type="entry name" value="Flavin_MAO"/>
</dbReference>
<dbReference type="SUPFAM" id="SSF54373">
    <property type="entry name" value="FAD-linked reductases, C-terminal domain"/>
    <property type="match status" value="1"/>
</dbReference>
<gene>
    <name evidence="3" type="ORF">BE04_47170</name>
</gene>
<dbReference type="SUPFAM" id="SSF51905">
    <property type="entry name" value="FAD/NAD(P)-binding domain"/>
    <property type="match status" value="1"/>
</dbReference>
<dbReference type="AlphaFoldDB" id="A0A150P7L2"/>
<evidence type="ECO:0000313" key="4">
    <source>
        <dbReference type="Proteomes" id="UP000075604"/>
    </source>
</evidence>
<name>A0A150P7L2_SORCE</name>
<protein>
    <recommendedName>
        <fullName evidence="2">Amine oxidase domain-containing protein</fullName>
    </recommendedName>
</protein>
<sequence>MLDTAIIGGGVCGLSLSRSLSAVGADYQLFEARDRLGGRVLSVPAGPTRVDLGPTWFWPVTQPLMSRLVDELELASFAQHDDGPIMVLSHPNKTPERYRGDTGLHGGGLRLVGGMGSLVDALAGAVPRERVHLGHVLEAVELDDAKVLLRFARGDAGLTVEARRVVLALPPRLLAENVRFTPELPAPLRQAMTATPTWMAAQAKAVLTYRQPSWREDGLSGNAFVTHGQAVFGEIFDASDPLHGLSALGAFLALPAGARARFAAELPLLIDKQIAQVFGEHLSRVEQHYKDWATDRFTCSARDREERPEHIGSGHPLLRQPYARGQVFFGAAETASYAAGYLEGALDAARRIRRDLA</sequence>
<evidence type="ECO:0000256" key="1">
    <source>
        <dbReference type="ARBA" id="ARBA00005995"/>
    </source>
</evidence>
<dbReference type="Pfam" id="PF13450">
    <property type="entry name" value="NAD_binding_8"/>
    <property type="match status" value="1"/>
</dbReference>
<dbReference type="InterPro" id="IPR036188">
    <property type="entry name" value="FAD/NAD-bd_sf"/>
</dbReference>
<proteinExistence type="inferred from homology"/>
<dbReference type="Gene3D" id="3.50.50.60">
    <property type="entry name" value="FAD/NAD(P)-binding domain"/>
    <property type="match status" value="2"/>
</dbReference>
<feature type="domain" description="Amine oxidase" evidence="2">
    <location>
        <begin position="105"/>
        <end position="351"/>
    </location>
</feature>
<dbReference type="Pfam" id="PF01593">
    <property type="entry name" value="Amino_oxidase"/>
    <property type="match status" value="1"/>
</dbReference>
<evidence type="ECO:0000313" key="3">
    <source>
        <dbReference type="EMBL" id="KYF51665.1"/>
    </source>
</evidence>
<dbReference type="Proteomes" id="UP000075604">
    <property type="component" value="Unassembled WGS sequence"/>
</dbReference>
<comment type="caution">
    <text evidence="3">The sequence shown here is derived from an EMBL/GenBank/DDBJ whole genome shotgun (WGS) entry which is preliminary data.</text>
</comment>
<dbReference type="PANTHER" id="PTHR43563:SF1">
    <property type="entry name" value="AMINE OXIDASE [FLAVIN-CONTAINING] B"/>
    <property type="match status" value="1"/>
</dbReference>
<dbReference type="PANTHER" id="PTHR43563">
    <property type="entry name" value="AMINE OXIDASE"/>
    <property type="match status" value="1"/>
</dbReference>
<accession>A0A150P7L2</accession>
<dbReference type="GO" id="GO:0016491">
    <property type="term" value="F:oxidoreductase activity"/>
    <property type="evidence" value="ECO:0007669"/>
    <property type="project" value="InterPro"/>
</dbReference>
<dbReference type="InterPro" id="IPR002937">
    <property type="entry name" value="Amino_oxidase"/>
</dbReference>
<dbReference type="EMBL" id="JELX01003650">
    <property type="protein sequence ID" value="KYF51665.1"/>
    <property type="molecule type" value="Genomic_DNA"/>
</dbReference>
<comment type="similarity">
    <text evidence="1">Belongs to the flavin monoamine oxidase family.</text>
</comment>